<dbReference type="Pfam" id="PF01717">
    <property type="entry name" value="Meth_synt_2"/>
    <property type="match status" value="1"/>
</dbReference>
<sequence>MASPTDPQHDATRPTARLWGPATGVGSLPGTDPVEALRVVLGELPDLPHLPELPGRGAGADLLGRATALLVDLAVDLTPAGWRLVPRSGIDQRRAREFLARDLDALHELAEGYTGTFKVQAAGPWTLAAGLERTRGDRAVVDPGARRDLAQSLAEGVAAHVAEVAARLPAARVVVQLDEPSVPAVLQGGLPTITGFGKLPPVEASVVEQELAAVIAALPAAVVVHCCATRAPLELFRAAGAAAVSVDSATVTDLDVIGTAVDAGLHLVLGVVPGTDAVLPAPKATAARLRAWWNELGFPADDLAAAVTLSPACGLAGATPDHARAAMTHVREAARYLLPE</sequence>
<dbReference type="SUPFAM" id="SSF51726">
    <property type="entry name" value="UROD/MetE-like"/>
    <property type="match status" value="1"/>
</dbReference>
<dbReference type="OrthoDB" id="5242426at2"/>
<evidence type="ECO:0000313" key="3">
    <source>
        <dbReference type="EMBL" id="SEO90637.1"/>
    </source>
</evidence>
<dbReference type="GO" id="GO:0009086">
    <property type="term" value="P:methionine biosynthetic process"/>
    <property type="evidence" value="ECO:0007669"/>
    <property type="project" value="InterPro"/>
</dbReference>
<dbReference type="InterPro" id="IPR002629">
    <property type="entry name" value="Met_Synth_C/arc"/>
</dbReference>
<dbReference type="Proteomes" id="UP000198960">
    <property type="component" value="Unassembled WGS sequence"/>
</dbReference>
<dbReference type="AlphaFoldDB" id="A0A1H8TID6"/>
<gene>
    <name evidence="3" type="ORF">SAMN05660991_02287</name>
</gene>
<evidence type="ECO:0000259" key="2">
    <source>
        <dbReference type="Pfam" id="PF01717"/>
    </source>
</evidence>
<dbReference type="InterPro" id="IPR038071">
    <property type="entry name" value="UROD/MetE-like_sf"/>
</dbReference>
<dbReference type="GO" id="GO:0008270">
    <property type="term" value="F:zinc ion binding"/>
    <property type="evidence" value="ECO:0007669"/>
    <property type="project" value="InterPro"/>
</dbReference>
<dbReference type="GO" id="GO:0003871">
    <property type="term" value="F:5-methyltetrahydropteroyltriglutamate-homocysteine S-methyltransferase activity"/>
    <property type="evidence" value="ECO:0007669"/>
    <property type="project" value="InterPro"/>
</dbReference>
<proteinExistence type="predicted"/>
<protein>
    <submittedName>
        <fullName evidence="3">Cobalamin-independent synthase, Catalytic domain</fullName>
    </submittedName>
</protein>
<accession>A0A1H8TID6</accession>
<organism evidence="3 4">
    <name type="scientific">Trujillonella endophytica</name>
    <dbReference type="NCBI Taxonomy" id="673521"/>
    <lineage>
        <taxon>Bacteria</taxon>
        <taxon>Bacillati</taxon>
        <taxon>Actinomycetota</taxon>
        <taxon>Actinomycetes</taxon>
        <taxon>Geodermatophilales</taxon>
        <taxon>Geodermatophilaceae</taxon>
        <taxon>Trujillonella</taxon>
    </lineage>
</organism>
<keyword evidence="4" id="KW-1185">Reference proteome</keyword>
<dbReference type="Gene3D" id="3.20.20.210">
    <property type="match status" value="1"/>
</dbReference>
<name>A0A1H8TID6_9ACTN</name>
<dbReference type="RefSeq" id="WP_091943163.1">
    <property type="nucleotide sequence ID" value="NZ_FOEE01000006.1"/>
</dbReference>
<evidence type="ECO:0000256" key="1">
    <source>
        <dbReference type="SAM" id="MobiDB-lite"/>
    </source>
</evidence>
<dbReference type="STRING" id="673521.SAMN05660991_02287"/>
<feature type="domain" description="Cobalamin-independent methionine synthase MetE C-terminal/archaeal" evidence="2">
    <location>
        <begin position="21"/>
        <end position="335"/>
    </location>
</feature>
<reference evidence="4" key="1">
    <citation type="submission" date="2016-10" db="EMBL/GenBank/DDBJ databases">
        <authorList>
            <person name="Varghese N."/>
            <person name="Submissions S."/>
        </authorList>
    </citation>
    <scope>NUCLEOTIDE SEQUENCE [LARGE SCALE GENOMIC DNA]</scope>
    <source>
        <strain evidence="4">DSM 45413</strain>
    </source>
</reference>
<evidence type="ECO:0000313" key="4">
    <source>
        <dbReference type="Proteomes" id="UP000198960"/>
    </source>
</evidence>
<feature type="region of interest" description="Disordered" evidence="1">
    <location>
        <begin position="1"/>
        <end position="24"/>
    </location>
</feature>
<dbReference type="EMBL" id="FOEE01000006">
    <property type="protein sequence ID" value="SEO90637.1"/>
    <property type="molecule type" value="Genomic_DNA"/>
</dbReference>
<dbReference type="CDD" id="cd03310">
    <property type="entry name" value="CIMS_like"/>
    <property type="match status" value="1"/>
</dbReference>